<dbReference type="Pfam" id="PF07729">
    <property type="entry name" value="FCD"/>
    <property type="match status" value="1"/>
</dbReference>
<dbReference type="GO" id="GO:0003677">
    <property type="term" value="F:DNA binding"/>
    <property type="evidence" value="ECO:0007669"/>
    <property type="project" value="UniProtKB-KW"/>
</dbReference>
<proteinExistence type="predicted"/>
<keyword evidence="3" id="KW-0804">Transcription</keyword>
<dbReference type="InterPro" id="IPR011711">
    <property type="entry name" value="GntR_C"/>
</dbReference>
<dbReference type="EMBL" id="LR590463">
    <property type="protein sequence ID" value="VTP65781.1"/>
    <property type="molecule type" value="Genomic_DNA"/>
</dbReference>
<keyword evidence="1" id="KW-0805">Transcription regulation</keyword>
<reference evidence="5 6" key="1">
    <citation type="submission" date="2019-05" db="EMBL/GenBank/DDBJ databases">
        <authorList>
            <consortium name="Pathogen Informatics"/>
        </authorList>
    </citation>
    <scope>NUCLEOTIDE SEQUENCE [LARGE SCALE GENOMIC DNA]</scope>
    <source>
        <strain evidence="5 6">NCTC12971</strain>
    </source>
</reference>
<keyword evidence="2" id="KW-0238">DNA-binding</keyword>
<feature type="domain" description="GntR C-terminal" evidence="4">
    <location>
        <begin position="1"/>
        <end position="41"/>
    </location>
</feature>
<name>A0A4U9HQS9_SERRU</name>
<evidence type="ECO:0000259" key="4">
    <source>
        <dbReference type="Pfam" id="PF07729"/>
    </source>
</evidence>
<evidence type="ECO:0000313" key="5">
    <source>
        <dbReference type="EMBL" id="VTP65781.1"/>
    </source>
</evidence>
<evidence type="ECO:0000256" key="2">
    <source>
        <dbReference type="ARBA" id="ARBA00023125"/>
    </source>
</evidence>
<sequence length="42" mass="4820">MDRVRFLSLSEVSPPETLIQQHYRIFDALKAHDPDAAERAVP</sequence>
<evidence type="ECO:0000256" key="1">
    <source>
        <dbReference type="ARBA" id="ARBA00023015"/>
    </source>
</evidence>
<dbReference type="AlphaFoldDB" id="A0A4U9HQS9"/>
<gene>
    <name evidence="5" type="primary">ydfH_3</name>
    <name evidence="5" type="ORF">NCTC12971_04254</name>
</gene>
<protein>
    <submittedName>
        <fullName evidence="5">Uncharacterized HTH-type transcriptional regulator ydfH</fullName>
    </submittedName>
</protein>
<dbReference type="Proteomes" id="UP000307968">
    <property type="component" value="Chromosome"/>
</dbReference>
<evidence type="ECO:0000313" key="6">
    <source>
        <dbReference type="Proteomes" id="UP000307968"/>
    </source>
</evidence>
<evidence type="ECO:0000256" key="3">
    <source>
        <dbReference type="ARBA" id="ARBA00023163"/>
    </source>
</evidence>
<dbReference type="Gene3D" id="1.20.120.530">
    <property type="entry name" value="GntR ligand-binding domain-like"/>
    <property type="match status" value="1"/>
</dbReference>
<dbReference type="SUPFAM" id="SSF48008">
    <property type="entry name" value="GntR ligand-binding domain-like"/>
    <property type="match status" value="1"/>
</dbReference>
<dbReference type="InterPro" id="IPR008920">
    <property type="entry name" value="TF_FadR/GntR_C"/>
</dbReference>
<accession>A0A4U9HQS9</accession>
<organism evidence="5 6">
    <name type="scientific">Serratia rubidaea</name>
    <name type="common">Serratia marinorubra</name>
    <dbReference type="NCBI Taxonomy" id="61652"/>
    <lineage>
        <taxon>Bacteria</taxon>
        <taxon>Pseudomonadati</taxon>
        <taxon>Pseudomonadota</taxon>
        <taxon>Gammaproteobacteria</taxon>
        <taxon>Enterobacterales</taxon>
        <taxon>Yersiniaceae</taxon>
        <taxon>Serratia</taxon>
    </lineage>
</organism>